<dbReference type="CDD" id="cd06261">
    <property type="entry name" value="TM_PBP2"/>
    <property type="match status" value="1"/>
</dbReference>
<keyword evidence="6 7" id="KW-0472">Membrane</keyword>
<keyword evidence="10" id="KW-1185">Reference proteome</keyword>
<dbReference type="RefSeq" id="WP_091546205.1">
    <property type="nucleotide sequence ID" value="NZ_FMUS01000028.1"/>
</dbReference>
<dbReference type="InterPro" id="IPR000515">
    <property type="entry name" value="MetI-like"/>
</dbReference>
<evidence type="ECO:0000313" key="9">
    <source>
        <dbReference type="EMBL" id="SCZ00929.1"/>
    </source>
</evidence>
<proteinExistence type="inferred from homology"/>
<feature type="transmembrane region" description="Helical" evidence="7">
    <location>
        <begin position="237"/>
        <end position="258"/>
    </location>
</feature>
<reference evidence="9 10" key="1">
    <citation type="submission" date="2016-10" db="EMBL/GenBank/DDBJ databases">
        <authorList>
            <person name="de Groot N.N."/>
        </authorList>
    </citation>
    <scope>NUCLEOTIDE SEQUENCE [LARGE SCALE GENOMIC DNA]</scope>
    <source>
        <strain evidence="9 10">DSM 18978</strain>
    </source>
</reference>
<feature type="transmembrane region" description="Helical" evidence="7">
    <location>
        <begin position="139"/>
        <end position="158"/>
    </location>
</feature>
<dbReference type="Pfam" id="PF00528">
    <property type="entry name" value="BPD_transp_1"/>
    <property type="match status" value="1"/>
</dbReference>
<protein>
    <submittedName>
        <fullName evidence="9">Carbohydrate ABC transporter membrane protein 2, CUT1 family</fullName>
    </submittedName>
</protein>
<dbReference type="PANTHER" id="PTHR43744:SF12">
    <property type="entry name" value="ABC TRANSPORTER PERMEASE PROTEIN MG189-RELATED"/>
    <property type="match status" value="1"/>
</dbReference>
<feature type="transmembrane region" description="Helical" evidence="7">
    <location>
        <begin position="12"/>
        <end position="30"/>
    </location>
</feature>
<dbReference type="Proteomes" id="UP000198636">
    <property type="component" value="Unassembled WGS sequence"/>
</dbReference>
<dbReference type="Gene3D" id="1.10.3720.10">
    <property type="entry name" value="MetI-like"/>
    <property type="match status" value="1"/>
</dbReference>
<gene>
    <name evidence="9" type="ORF">SAMN03080606_03541</name>
</gene>
<evidence type="ECO:0000256" key="7">
    <source>
        <dbReference type="RuleBase" id="RU363032"/>
    </source>
</evidence>
<comment type="subcellular location">
    <subcellularLocation>
        <location evidence="1 7">Cell membrane</location>
        <topology evidence="1 7">Multi-pass membrane protein</topology>
    </subcellularLocation>
</comment>
<dbReference type="OrthoDB" id="9787837at2"/>
<name>A0A1G5KLT7_9FIRM</name>
<evidence type="ECO:0000256" key="1">
    <source>
        <dbReference type="ARBA" id="ARBA00004651"/>
    </source>
</evidence>
<dbReference type="AlphaFoldDB" id="A0A1G5KLT7"/>
<feature type="domain" description="ABC transmembrane type-1" evidence="8">
    <location>
        <begin position="69"/>
        <end position="258"/>
    </location>
</feature>
<dbReference type="EMBL" id="FMUS01000028">
    <property type="protein sequence ID" value="SCZ00929.1"/>
    <property type="molecule type" value="Genomic_DNA"/>
</dbReference>
<evidence type="ECO:0000256" key="4">
    <source>
        <dbReference type="ARBA" id="ARBA00022692"/>
    </source>
</evidence>
<dbReference type="GO" id="GO:0005886">
    <property type="term" value="C:plasma membrane"/>
    <property type="evidence" value="ECO:0007669"/>
    <property type="project" value="UniProtKB-SubCell"/>
</dbReference>
<evidence type="ECO:0000256" key="2">
    <source>
        <dbReference type="ARBA" id="ARBA00022448"/>
    </source>
</evidence>
<dbReference type="GO" id="GO:0055085">
    <property type="term" value="P:transmembrane transport"/>
    <property type="evidence" value="ECO:0007669"/>
    <property type="project" value="InterPro"/>
</dbReference>
<accession>A0A1G5KLT7</accession>
<comment type="similarity">
    <text evidence="7">Belongs to the binding-protein-dependent transport system permease family.</text>
</comment>
<feature type="transmembrane region" description="Helical" evidence="7">
    <location>
        <begin position="68"/>
        <end position="92"/>
    </location>
</feature>
<keyword evidence="2 7" id="KW-0813">Transport</keyword>
<organism evidence="9 10">
    <name type="scientific">Alkaliphilus peptidifermentans DSM 18978</name>
    <dbReference type="NCBI Taxonomy" id="1120976"/>
    <lineage>
        <taxon>Bacteria</taxon>
        <taxon>Bacillati</taxon>
        <taxon>Bacillota</taxon>
        <taxon>Clostridia</taxon>
        <taxon>Peptostreptococcales</taxon>
        <taxon>Natronincolaceae</taxon>
        <taxon>Alkaliphilus</taxon>
    </lineage>
</organism>
<dbReference type="SUPFAM" id="SSF161098">
    <property type="entry name" value="MetI-like"/>
    <property type="match status" value="1"/>
</dbReference>
<dbReference type="InterPro" id="IPR035906">
    <property type="entry name" value="MetI-like_sf"/>
</dbReference>
<dbReference type="STRING" id="1120976.SAMN03080606_03541"/>
<sequence>MKNKILVFTKYLIIILGALVTLVPFFWMLSTSFKTLGEVYQMPPSVLPNNFNFDNYKVVIEKTPINTYFFNSLLVTTIVTLGTLITSILAAFAFSRVQFKGRDIIFTILLSTMMVPSELLITPNFVILSKLNLINTLTALYLPWISSMFAIFLLRQYFLGIPEELYYAAKADGCSDFKYLIKVMVPLTKPALITIALLKIIYSWNEFLWPMIMVSTPDKRTLPVGLAYFMTEAGPNYHLLLAYASIIIVPVIVIYILLQRYIIQGITRSGIKG</sequence>
<evidence type="ECO:0000256" key="5">
    <source>
        <dbReference type="ARBA" id="ARBA00022989"/>
    </source>
</evidence>
<evidence type="ECO:0000256" key="3">
    <source>
        <dbReference type="ARBA" id="ARBA00022475"/>
    </source>
</evidence>
<evidence type="ECO:0000256" key="6">
    <source>
        <dbReference type="ARBA" id="ARBA00023136"/>
    </source>
</evidence>
<keyword evidence="4 7" id="KW-0812">Transmembrane</keyword>
<feature type="transmembrane region" description="Helical" evidence="7">
    <location>
        <begin position="179"/>
        <end position="202"/>
    </location>
</feature>
<evidence type="ECO:0000259" key="8">
    <source>
        <dbReference type="PROSITE" id="PS50928"/>
    </source>
</evidence>
<feature type="transmembrane region" description="Helical" evidence="7">
    <location>
        <begin position="104"/>
        <end position="127"/>
    </location>
</feature>
<keyword evidence="5 7" id="KW-1133">Transmembrane helix</keyword>
<evidence type="ECO:0000313" key="10">
    <source>
        <dbReference type="Proteomes" id="UP000198636"/>
    </source>
</evidence>
<dbReference type="PROSITE" id="PS50928">
    <property type="entry name" value="ABC_TM1"/>
    <property type="match status" value="1"/>
</dbReference>
<keyword evidence="3" id="KW-1003">Cell membrane</keyword>
<dbReference type="PANTHER" id="PTHR43744">
    <property type="entry name" value="ABC TRANSPORTER PERMEASE PROTEIN MG189-RELATED-RELATED"/>
    <property type="match status" value="1"/>
</dbReference>